<protein>
    <recommendedName>
        <fullName evidence="1">DUF4440 domain-containing protein</fullName>
    </recommendedName>
</protein>
<dbReference type="AlphaFoldDB" id="A0A1X7I987"/>
<dbReference type="EMBL" id="FXAZ01000001">
    <property type="protein sequence ID" value="SMG10669.1"/>
    <property type="molecule type" value="Genomic_DNA"/>
</dbReference>
<accession>A0A1X7I987</accession>
<dbReference type="Proteomes" id="UP000193834">
    <property type="component" value="Unassembled WGS sequence"/>
</dbReference>
<evidence type="ECO:0000313" key="2">
    <source>
        <dbReference type="EMBL" id="SMG10669.1"/>
    </source>
</evidence>
<name>A0A1X7I987_9BACL</name>
<keyword evidence="3" id="KW-1185">Reference proteome</keyword>
<dbReference type="Pfam" id="PF14534">
    <property type="entry name" value="DUF4440"/>
    <property type="match status" value="1"/>
</dbReference>
<dbReference type="InterPro" id="IPR032710">
    <property type="entry name" value="NTF2-like_dom_sf"/>
</dbReference>
<dbReference type="SUPFAM" id="SSF54427">
    <property type="entry name" value="NTF2-like"/>
    <property type="match status" value="1"/>
</dbReference>
<dbReference type="InterPro" id="IPR027843">
    <property type="entry name" value="DUF4440"/>
</dbReference>
<evidence type="ECO:0000259" key="1">
    <source>
        <dbReference type="Pfam" id="PF14534"/>
    </source>
</evidence>
<sequence length="127" mass="14638">METLLLAEVEVMLERYIAATNTHDFSEVAKLLHEGAVYWFSDRTCTSRAEIQAYFEHAWNVVQDEVYSALDVQWIAVDEHAATCIYTYHYEGWINGRQASGKGRATNVFVKQEGVWKLIHEHLSSLE</sequence>
<evidence type="ECO:0000313" key="3">
    <source>
        <dbReference type="Proteomes" id="UP000193834"/>
    </source>
</evidence>
<organism evidence="2 3">
    <name type="scientific">Paenibacillus aquistagni</name>
    <dbReference type="NCBI Taxonomy" id="1852522"/>
    <lineage>
        <taxon>Bacteria</taxon>
        <taxon>Bacillati</taxon>
        <taxon>Bacillota</taxon>
        <taxon>Bacilli</taxon>
        <taxon>Bacillales</taxon>
        <taxon>Paenibacillaceae</taxon>
        <taxon>Paenibacillus</taxon>
    </lineage>
</organism>
<proteinExistence type="predicted"/>
<feature type="domain" description="DUF4440" evidence="1">
    <location>
        <begin position="14"/>
        <end position="118"/>
    </location>
</feature>
<reference evidence="2 3" key="1">
    <citation type="submission" date="2017-04" db="EMBL/GenBank/DDBJ databases">
        <authorList>
            <person name="Afonso C.L."/>
            <person name="Miller P.J."/>
            <person name="Scott M.A."/>
            <person name="Spackman E."/>
            <person name="Goraichik I."/>
            <person name="Dimitrov K.M."/>
            <person name="Suarez D.L."/>
            <person name="Swayne D.E."/>
        </authorList>
    </citation>
    <scope>NUCLEOTIDE SEQUENCE [LARGE SCALE GENOMIC DNA]</scope>
    <source>
        <strain evidence="2 3">11</strain>
    </source>
</reference>
<dbReference type="STRING" id="1852522.SAMN06295960_0206"/>
<dbReference type="RefSeq" id="WP_280522873.1">
    <property type="nucleotide sequence ID" value="NZ_FXAZ01000001.1"/>
</dbReference>
<dbReference type="Gene3D" id="3.10.450.50">
    <property type="match status" value="1"/>
</dbReference>
<gene>
    <name evidence="2" type="ORF">SAMN06295960_0206</name>
</gene>